<keyword evidence="3" id="KW-1185">Reference proteome</keyword>
<dbReference type="PANTHER" id="PTHR35360:SF2">
    <property type="entry name" value="OS01G0324125 PROTEIN"/>
    <property type="match status" value="1"/>
</dbReference>
<dbReference type="Gramene" id="AET1Gv20818900.4">
    <property type="protein sequence ID" value="AET1Gv20818900.4"/>
    <property type="gene ID" value="AET1Gv20818900"/>
</dbReference>
<dbReference type="Proteomes" id="UP000015105">
    <property type="component" value="Chromosome 1D"/>
</dbReference>
<accession>A0A452ZKS2</accession>
<dbReference type="EnsemblPlants" id="AET1Gv20818900.4">
    <property type="protein sequence ID" value="AET1Gv20818900.4"/>
    <property type="gene ID" value="AET1Gv20818900"/>
</dbReference>
<sequence length="189" mass="19393">ARRQRRALLNVPPAIHGGGLRTGASAGAPAPGGTGLRAGELGGSHASLGAPLAADFHHGDVVYLGVCFFPTQRSPRAPMDGDGQHVRPRSRVLLTDDEDDGTYASDVYSGNLAATGGSRAGRRILGRQQYLVQRRRGDSGSGGVVLIRTGRPDWEVCCFGSADDGNDAMPSTSANAITAGTAGESLPAC</sequence>
<protein>
    <submittedName>
        <fullName evidence="2">Uncharacterized protein</fullName>
    </submittedName>
</protein>
<proteinExistence type="predicted"/>
<evidence type="ECO:0000256" key="1">
    <source>
        <dbReference type="SAM" id="MobiDB-lite"/>
    </source>
</evidence>
<organism evidence="2 3">
    <name type="scientific">Aegilops tauschii subsp. strangulata</name>
    <name type="common">Goatgrass</name>
    <dbReference type="NCBI Taxonomy" id="200361"/>
    <lineage>
        <taxon>Eukaryota</taxon>
        <taxon>Viridiplantae</taxon>
        <taxon>Streptophyta</taxon>
        <taxon>Embryophyta</taxon>
        <taxon>Tracheophyta</taxon>
        <taxon>Spermatophyta</taxon>
        <taxon>Magnoliopsida</taxon>
        <taxon>Liliopsida</taxon>
        <taxon>Poales</taxon>
        <taxon>Poaceae</taxon>
        <taxon>BOP clade</taxon>
        <taxon>Pooideae</taxon>
        <taxon>Triticodae</taxon>
        <taxon>Triticeae</taxon>
        <taxon>Triticinae</taxon>
        <taxon>Aegilops</taxon>
    </lineage>
</organism>
<reference evidence="3" key="1">
    <citation type="journal article" date="2014" name="Science">
        <title>Ancient hybridizations among the ancestral genomes of bread wheat.</title>
        <authorList>
            <consortium name="International Wheat Genome Sequencing Consortium,"/>
            <person name="Marcussen T."/>
            <person name="Sandve S.R."/>
            <person name="Heier L."/>
            <person name="Spannagl M."/>
            <person name="Pfeifer M."/>
            <person name="Jakobsen K.S."/>
            <person name="Wulff B.B."/>
            <person name="Steuernagel B."/>
            <person name="Mayer K.F."/>
            <person name="Olsen O.A."/>
        </authorList>
    </citation>
    <scope>NUCLEOTIDE SEQUENCE [LARGE SCALE GENOMIC DNA]</scope>
    <source>
        <strain evidence="3">cv. AL8/78</strain>
    </source>
</reference>
<evidence type="ECO:0000313" key="2">
    <source>
        <dbReference type="EnsemblPlants" id="AET1Gv20818900.4"/>
    </source>
</evidence>
<reference evidence="2" key="5">
    <citation type="journal article" date="2021" name="G3 (Bethesda)">
        <title>Aegilops tauschii genome assembly Aet v5.0 features greater sequence contiguity and improved annotation.</title>
        <authorList>
            <person name="Wang L."/>
            <person name="Zhu T."/>
            <person name="Rodriguez J.C."/>
            <person name="Deal K.R."/>
            <person name="Dubcovsky J."/>
            <person name="McGuire P.E."/>
            <person name="Lux T."/>
            <person name="Spannagl M."/>
            <person name="Mayer K.F.X."/>
            <person name="Baldrich P."/>
            <person name="Meyers B.C."/>
            <person name="Huo N."/>
            <person name="Gu Y.Q."/>
            <person name="Zhou H."/>
            <person name="Devos K.M."/>
            <person name="Bennetzen J.L."/>
            <person name="Unver T."/>
            <person name="Budak H."/>
            <person name="Gulick P.J."/>
            <person name="Galiba G."/>
            <person name="Kalapos B."/>
            <person name="Nelson D.R."/>
            <person name="Li P."/>
            <person name="You F.M."/>
            <person name="Luo M.C."/>
            <person name="Dvorak J."/>
        </authorList>
    </citation>
    <scope>NUCLEOTIDE SEQUENCE [LARGE SCALE GENOMIC DNA]</scope>
    <source>
        <strain evidence="2">cv. AL8/78</strain>
    </source>
</reference>
<reference evidence="2" key="3">
    <citation type="journal article" date="2017" name="Nature">
        <title>Genome sequence of the progenitor of the wheat D genome Aegilops tauschii.</title>
        <authorList>
            <person name="Luo M.C."/>
            <person name="Gu Y.Q."/>
            <person name="Puiu D."/>
            <person name="Wang H."/>
            <person name="Twardziok S.O."/>
            <person name="Deal K.R."/>
            <person name="Huo N."/>
            <person name="Zhu T."/>
            <person name="Wang L."/>
            <person name="Wang Y."/>
            <person name="McGuire P.E."/>
            <person name="Liu S."/>
            <person name="Long H."/>
            <person name="Ramasamy R.K."/>
            <person name="Rodriguez J.C."/>
            <person name="Van S.L."/>
            <person name="Yuan L."/>
            <person name="Wang Z."/>
            <person name="Xia Z."/>
            <person name="Xiao L."/>
            <person name="Anderson O.D."/>
            <person name="Ouyang S."/>
            <person name="Liang Y."/>
            <person name="Zimin A.V."/>
            <person name="Pertea G."/>
            <person name="Qi P."/>
            <person name="Bennetzen J.L."/>
            <person name="Dai X."/>
            <person name="Dawson M.W."/>
            <person name="Muller H.G."/>
            <person name="Kugler K."/>
            <person name="Rivarola-Duarte L."/>
            <person name="Spannagl M."/>
            <person name="Mayer K.F.X."/>
            <person name="Lu F.H."/>
            <person name="Bevan M.W."/>
            <person name="Leroy P."/>
            <person name="Li P."/>
            <person name="You F.M."/>
            <person name="Sun Q."/>
            <person name="Liu Z."/>
            <person name="Lyons E."/>
            <person name="Wicker T."/>
            <person name="Salzberg S.L."/>
            <person name="Devos K.M."/>
            <person name="Dvorak J."/>
        </authorList>
    </citation>
    <scope>NUCLEOTIDE SEQUENCE [LARGE SCALE GENOMIC DNA]</scope>
    <source>
        <strain evidence="2">cv. AL8/78</strain>
    </source>
</reference>
<evidence type="ECO:0000313" key="3">
    <source>
        <dbReference type="Proteomes" id="UP000015105"/>
    </source>
</evidence>
<reference evidence="2" key="4">
    <citation type="submission" date="2019-03" db="UniProtKB">
        <authorList>
            <consortium name="EnsemblPlants"/>
        </authorList>
    </citation>
    <scope>IDENTIFICATION</scope>
</reference>
<dbReference type="PANTHER" id="PTHR35360">
    <property type="entry name" value="OS01G0324125 PROTEIN-RELATED"/>
    <property type="match status" value="1"/>
</dbReference>
<name>A0A452ZKS2_AEGTS</name>
<feature type="region of interest" description="Disordered" evidence="1">
    <location>
        <begin position="13"/>
        <end position="38"/>
    </location>
</feature>
<dbReference type="AlphaFoldDB" id="A0A452ZKS2"/>
<reference evidence="3" key="2">
    <citation type="journal article" date="2017" name="Nat. Plants">
        <title>The Aegilops tauschii genome reveals multiple impacts of transposons.</title>
        <authorList>
            <person name="Zhao G."/>
            <person name="Zou C."/>
            <person name="Li K."/>
            <person name="Wang K."/>
            <person name="Li T."/>
            <person name="Gao L."/>
            <person name="Zhang X."/>
            <person name="Wang H."/>
            <person name="Yang Z."/>
            <person name="Liu X."/>
            <person name="Jiang W."/>
            <person name="Mao L."/>
            <person name="Kong X."/>
            <person name="Jiao Y."/>
            <person name="Jia J."/>
        </authorList>
    </citation>
    <scope>NUCLEOTIDE SEQUENCE [LARGE SCALE GENOMIC DNA]</scope>
    <source>
        <strain evidence="3">cv. AL8/78</strain>
    </source>
</reference>